<evidence type="ECO:0000313" key="5">
    <source>
        <dbReference type="Proteomes" id="UP001419268"/>
    </source>
</evidence>
<protein>
    <recommendedName>
        <fullName evidence="3">Transcription factor MYC/MYB N-terminal domain-containing protein</fullName>
    </recommendedName>
</protein>
<evidence type="ECO:0000313" key="4">
    <source>
        <dbReference type="EMBL" id="KAK9119643.1"/>
    </source>
</evidence>
<accession>A0AAP0IRF7</accession>
<evidence type="ECO:0000259" key="3">
    <source>
        <dbReference type="Pfam" id="PF14215"/>
    </source>
</evidence>
<gene>
    <name evidence="4" type="ORF">Scep_017736</name>
</gene>
<proteinExistence type="predicted"/>
<comment type="caution">
    <text evidence="4">The sequence shown here is derived from an EMBL/GenBank/DDBJ whole genome shotgun (WGS) entry which is preliminary data.</text>
</comment>
<dbReference type="InterPro" id="IPR025610">
    <property type="entry name" value="MYC/MYB_N"/>
</dbReference>
<evidence type="ECO:0000256" key="2">
    <source>
        <dbReference type="ARBA" id="ARBA00023163"/>
    </source>
</evidence>
<keyword evidence="1" id="KW-0805">Transcription regulation</keyword>
<keyword evidence="5" id="KW-1185">Reference proteome</keyword>
<keyword evidence="2" id="KW-0804">Transcription</keyword>
<dbReference type="Pfam" id="PF14215">
    <property type="entry name" value="bHLH-MYC_N"/>
    <property type="match status" value="1"/>
</dbReference>
<feature type="domain" description="Transcription factor MYC/MYB N-terminal" evidence="3">
    <location>
        <begin position="23"/>
        <end position="206"/>
    </location>
</feature>
<evidence type="ECO:0000256" key="1">
    <source>
        <dbReference type="ARBA" id="ARBA00023015"/>
    </source>
</evidence>
<sequence>MEEKQCFNTTITHLPVLTTHHLLQHTLRSLCMDFQWVYAVFWRILPRNYPPPKWEGGSTLERTRANRRNWILVWEDGFCNFDAPSTVEIINPSYSHCEFQQFKGLQPELFFKMSHEIYYYGEGLIGKVAANHSHMWVYRETNGQATNLLSTWHNSPDPQPRTWEAQFDSGIQTIALIGVGEGVIQLGGNHKVMEDPNFVVLLRKKFSNLGSIPGVLLPHPSSSPFPCKVDEYGAACNGYNAVNWPIRASSSSMYIAPNDPSASPQYIDQFNQIVNITPSMDSLEALLAKLPSVVPSSSPSSSSSSHQFLSSQGPLEFMKKEIMDNDIGYIGESSSSSSTTTSMYSFHQYYN</sequence>
<dbReference type="PANTHER" id="PTHR46633:SF3">
    <property type="entry name" value="SERINE_THREONINE-PROTEIN KINASE WNK (WITH NO LYSINE)-LIKE PROTEIN"/>
    <property type="match status" value="1"/>
</dbReference>
<reference evidence="4 5" key="1">
    <citation type="submission" date="2024-01" db="EMBL/GenBank/DDBJ databases">
        <title>Genome assemblies of Stephania.</title>
        <authorList>
            <person name="Yang L."/>
        </authorList>
    </citation>
    <scope>NUCLEOTIDE SEQUENCE [LARGE SCALE GENOMIC DNA]</scope>
    <source>
        <strain evidence="4">JXDWG</strain>
        <tissue evidence="4">Leaf</tissue>
    </source>
</reference>
<name>A0AAP0IRF7_9MAGN</name>
<organism evidence="4 5">
    <name type="scientific">Stephania cephalantha</name>
    <dbReference type="NCBI Taxonomy" id="152367"/>
    <lineage>
        <taxon>Eukaryota</taxon>
        <taxon>Viridiplantae</taxon>
        <taxon>Streptophyta</taxon>
        <taxon>Embryophyta</taxon>
        <taxon>Tracheophyta</taxon>
        <taxon>Spermatophyta</taxon>
        <taxon>Magnoliopsida</taxon>
        <taxon>Ranunculales</taxon>
        <taxon>Menispermaceae</taxon>
        <taxon>Menispermoideae</taxon>
        <taxon>Cissampelideae</taxon>
        <taxon>Stephania</taxon>
    </lineage>
</organism>
<dbReference type="AlphaFoldDB" id="A0AAP0IRF7"/>
<dbReference type="Proteomes" id="UP001419268">
    <property type="component" value="Unassembled WGS sequence"/>
</dbReference>
<dbReference type="PANTHER" id="PTHR46633">
    <property type="entry name" value="TRANSCRIPTION FACTOR MYC/MYB-RELATED"/>
    <property type="match status" value="1"/>
</dbReference>
<dbReference type="EMBL" id="JBBNAG010000007">
    <property type="protein sequence ID" value="KAK9119643.1"/>
    <property type="molecule type" value="Genomic_DNA"/>
</dbReference>